<dbReference type="GO" id="GO:0005506">
    <property type="term" value="F:iron ion binding"/>
    <property type="evidence" value="ECO:0007669"/>
    <property type="project" value="InterPro"/>
</dbReference>
<reference evidence="5 6" key="1">
    <citation type="submission" date="2018-03" db="EMBL/GenBank/DDBJ databases">
        <title>Draft Genome Sequences of the Obligatory Marine Myxobacteria Enhygromyxa salina SWB005.</title>
        <authorList>
            <person name="Poehlein A."/>
            <person name="Moghaddam J.A."/>
            <person name="Harms H."/>
            <person name="Alanjari M."/>
            <person name="Koenig G.M."/>
            <person name="Daniel R."/>
            <person name="Schaeberle T.F."/>
        </authorList>
    </citation>
    <scope>NUCLEOTIDE SEQUENCE [LARGE SCALE GENOMIC DNA]</scope>
    <source>
        <strain evidence="5 6">SWB005</strain>
    </source>
</reference>
<dbReference type="RefSeq" id="WP_146155986.1">
    <property type="nucleotide sequence ID" value="NZ_PVNK01000189.1"/>
</dbReference>
<dbReference type="AlphaFoldDB" id="A0A2S9XK40"/>
<sequence length="225" mass="25134">MTVWPSQPAPRPRHLAALRCAPRAAELSVIDGVLAPATCRTLIREADVDRWLTTTAEIPRAANGPHTCPPRRVAESDRPCRLLGGEDDRPRFAVIDAPVLALRLFYRLSAQLSSSREDAELAGLKPLLRCLEYRRGEGTRAHCDPTRETSDGQRSQLSVVVFLNDRFVGGGIEFPDLGRTVEARVGRACVFPHSLRHIDHVLERGRKFVLETEVFYSSDWAPYRG</sequence>
<dbReference type="Proteomes" id="UP000237968">
    <property type="component" value="Unassembled WGS sequence"/>
</dbReference>
<protein>
    <recommendedName>
        <fullName evidence="4">Prolyl 4-hydroxylase alpha subunit domain-containing protein</fullName>
    </recommendedName>
</protein>
<keyword evidence="2" id="KW-0223">Dioxygenase</keyword>
<feature type="domain" description="Prolyl 4-hydroxylase alpha subunit" evidence="4">
    <location>
        <begin position="25"/>
        <end position="215"/>
    </location>
</feature>
<evidence type="ECO:0000256" key="1">
    <source>
        <dbReference type="ARBA" id="ARBA00001961"/>
    </source>
</evidence>
<dbReference type="EMBL" id="PVNK01000189">
    <property type="protein sequence ID" value="PRP93225.1"/>
    <property type="molecule type" value="Genomic_DNA"/>
</dbReference>
<accession>A0A2S9XK40</accession>
<gene>
    <name evidence="5" type="ORF">ENSA5_44020</name>
</gene>
<dbReference type="GO" id="GO:0031418">
    <property type="term" value="F:L-ascorbic acid binding"/>
    <property type="evidence" value="ECO:0007669"/>
    <property type="project" value="InterPro"/>
</dbReference>
<dbReference type="GO" id="GO:0016705">
    <property type="term" value="F:oxidoreductase activity, acting on paired donors, with incorporation or reduction of molecular oxygen"/>
    <property type="evidence" value="ECO:0007669"/>
    <property type="project" value="InterPro"/>
</dbReference>
<evidence type="ECO:0000259" key="4">
    <source>
        <dbReference type="SMART" id="SM00702"/>
    </source>
</evidence>
<evidence type="ECO:0000256" key="2">
    <source>
        <dbReference type="ARBA" id="ARBA00022964"/>
    </source>
</evidence>
<dbReference type="GO" id="GO:0051213">
    <property type="term" value="F:dioxygenase activity"/>
    <property type="evidence" value="ECO:0007669"/>
    <property type="project" value="UniProtKB-KW"/>
</dbReference>
<organism evidence="5 6">
    <name type="scientific">Enhygromyxa salina</name>
    <dbReference type="NCBI Taxonomy" id="215803"/>
    <lineage>
        <taxon>Bacteria</taxon>
        <taxon>Pseudomonadati</taxon>
        <taxon>Myxococcota</taxon>
        <taxon>Polyangia</taxon>
        <taxon>Nannocystales</taxon>
        <taxon>Nannocystaceae</taxon>
        <taxon>Enhygromyxa</taxon>
    </lineage>
</organism>
<dbReference type="OrthoDB" id="255432at2"/>
<evidence type="ECO:0000256" key="3">
    <source>
        <dbReference type="ARBA" id="ARBA00023002"/>
    </source>
</evidence>
<name>A0A2S9XK40_9BACT</name>
<evidence type="ECO:0000313" key="6">
    <source>
        <dbReference type="Proteomes" id="UP000237968"/>
    </source>
</evidence>
<comment type="cofactor">
    <cofactor evidence="1">
        <name>L-ascorbate</name>
        <dbReference type="ChEBI" id="CHEBI:38290"/>
    </cofactor>
</comment>
<keyword evidence="3" id="KW-0560">Oxidoreductase</keyword>
<dbReference type="SMART" id="SM00702">
    <property type="entry name" value="P4Hc"/>
    <property type="match status" value="1"/>
</dbReference>
<dbReference type="Gene3D" id="2.60.120.620">
    <property type="entry name" value="q2cbj1_9rhob like domain"/>
    <property type="match status" value="1"/>
</dbReference>
<keyword evidence="6" id="KW-1185">Reference proteome</keyword>
<proteinExistence type="predicted"/>
<evidence type="ECO:0000313" key="5">
    <source>
        <dbReference type="EMBL" id="PRP93225.1"/>
    </source>
</evidence>
<dbReference type="InterPro" id="IPR006620">
    <property type="entry name" value="Pro_4_hyd_alph"/>
</dbReference>
<comment type="caution">
    <text evidence="5">The sequence shown here is derived from an EMBL/GenBank/DDBJ whole genome shotgun (WGS) entry which is preliminary data.</text>
</comment>